<dbReference type="PANTHER" id="PTHR43046">
    <property type="entry name" value="GDP-MANNOSE MANNOSYL HYDROLASE"/>
    <property type="match status" value="1"/>
</dbReference>
<dbReference type="Proteomes" id="UP000732298">
    <property type="component" value="Unassembled WGS sequence"/>
</dbReference>
<evidence type="ECO:0000256" key="2">
    <source>
        <dbReference type="ARBA" id="ARBA00022801"/>
    </source>
</evidence>
<dbReference type="AlphaFoldDB" id="A0A8T3YLB8"/>
<comment type="cofactor">
    <cofactor evidence="1">
        <name>Mg(2+)</name>
        <dbReference type="ChEBI" id="CHEBI:18420"/>
    </cofactor>
</comment>
<comment type="caution">
    <text evidence="4">The sequence shown here is derived from an EMBL/GenBank/DDBJ whole genome shotgun (WGS) entry which is preliminary data.</text>
</comment>
<evidence type="ECO:0000313" key="4">
    <source>
        <dbReference type="EMBL" id="MBI4210835.1"/>
    </source>
</evidence>
<evidence type="ECO:0000259" key="3">
    <source>
        <dbReference type="PROSITE" id="PS51462"/>
    </source>
</evidence>
<dbReference type="PROSITE" id="PS51462">
    <property type="entry name" value="NUDIX"/>
    <property type="match status" value="1"/>
</dbReference>
<organism evidence="4 5">
    <name type="scientific">Candidatus Iainarchaeum sp</name>
    <dbReference type="NCBI Taxonomy" id="3101447"/>
    <lineage>
        <taxon>Archaea</taxon>
        <taxon>Candidatus Iainarchaeota</taxon>
        <taxon>Candidatus Iainarchaeia</taxon>
        <taxon>Candidatus Iainarchaeales</taxon>
        <taxon>Candidatus Iainarchaeaceae</taxon>
        <taxon>Candidatus Iainarchaeum</taxon>
    </lineage>
</organism>
<name>A0A8T3YLB8_9ARCH</name>
<dbReference type="InterPro" id="IPR015797">
    <property type="entry name" value="NUDIX_hydrolase-like_dom_sf"/>
</dbReference>
<sequence length="165" mass="18653">MEEILDVINEKNEVIRQAPRSEVEAKGLLYRTAEIIVFMEGKIAIQKRAANKTKRPSHYSIVGETVKAGETFEEAAVRGVREELGLEARNLRKIGDKIVHDELYTDNMLMRLFTCEGEGRMEIDEGEVKEVKMLSVEEVQGLIASGVKVTPCLVEGLRMYKEAIR</sequence>
<evidence type="ECO:0000313" key="5">
    <source>
        <dbReference type="Proteomes" id="UP000732298"/>
    </source>
</evidence>
<dbReference type="EMBL" id="JACQPB010000044">
    <property type="protein sequence ID" value="MBI4210835.1"/>
    <property type="molecule type" value="Genomic_DNA"/>
</dbReference>
<dbReference type="Pfam" id="PF00293">
    <property type="entry name" value="NUDIX"/>
    <property type="match status" value="1"/>
</dbReference>
<protein>
    <submittedName>
        <fullName evidence="4">NUDIX domain-containing protein</fullName>
    </submittedName>
</protein>
<gene>
    <name evidence="4" type="ORF">HY544_05000</name>
</gene>
<evidence type="ECO:0000256" key="1">
    <source>
        <dbReference type="ARBA" id="ARBA00001946"/>
    </source>
</evidence>
<reference evidence="4" key="1">
    <citation type="submission" date="2020-07" db="EMBL/GenBank/DDBJ databases">
        <title>Huge and variable diversity of episymbiotic CPR bacteria and DPANN archaea in groundwater ecosystems.</title>
        <authorList>
            <person name="He C.Y."/>
            <person name="Keren R."/>
            <person name="Whittaker M."/>
            <person name="Farag I.F."/>
            <person name="Doudna J."/>
            <person name="Cate J.H.D."/>
            <person name="Banfield J.F."/>
        </authorList>
    </citation>
    <scope>NUCLEOTIDE SEQUENCE</scope>
    <source>
        <strain evidence="4">NC_groundwater_1296_Ag_S-0.2um_52_80</strain>
    </source>
</reference>
<dbReference type="Gene3D" id="3.90.79.10">
    <property type="entry name" value="Nucleoside Triphosphate Pyrophosphohydrolase"/>
    <property type="match status" value="1"/>
</dbReference>
<dbReference type="PANTHER" id="PTHR43046:SF14">
    <property type="entry name" value="MUTT_NUDIX FAMILY PROTEIN"/>
    <property type="match status" value="1"/>
</dbReference>
<accession>A0A8T3YLB8</accession>
<dbReference type="GO" id="GO:0016787">
    <property type="term" value="F:hydrolase activity"/>
    <property type="evidence" value="ECO:0007669"/>
    <property type="project" value="UniProtKB-KW"/>
</dbReference>
<feature type="domain" description="Nudix hydrolase" evidence="3">
    <location>
        <begin position="28"/>
        <end position="155"/>
    </location>
</feature>
<proteinExistence type="predicted"/>
<dbReference type="SUPFAM" id="SSF55811">
    <property type="entry name" value="Nudix"/>
    <property type="match status" value="1"/>
</dbReference>
<dbReference type="InterPro" id="IPR000086">
    <property type="entry name" value="NUDIX_hydrolase_dom"/>
</dbReference>
<keyword evidence="2" id="KW-0378">Hydrolase</keyword>